<accession>A0A1E1KNT5</accession>
<protein>
    <submittedName>
        <fullName evidence="2">Uncharacterized protein</fullName>
    </submittedName>
</protein>
<reference evidence="3" key="1">
    <citation type="submission" date="2016-03" db="EMBL/GenBank/DDBJ databases">
        <authorList>
            <person name="Guldener U."/>
        </authorList>
    </citation>
    <scope>NUCLEOTIDE SEQUENCE [LARGE SCALE GENOMIC DNA]</scope>
    <source>
        <strain evidence="3">04CH-RAC-A.6.1</strain>
    </source>
</reference>
<feature type="compositionally biased region" description="Polar residues" evidence="1">
    <location>
        <begin position="75"/>
        <end position="85"/>
    </location>
</feature>
<proteinExistence type="predicted"/>
<dbReference type="AlphaFoldDB" id="A0A1E1KNT5"/>
<keyword evidence="3" id="KW-1185">Reference proteome</keyword>
<feature type="region of interest" description="Disordered" evidence="1">
    <location>
        <begin position="278"/>
        <end position="307"/>
    </location>
</feature>
<sequence>MSAPKQGQEEEDKEQEDEEEEEEEERAEEADKTFSSHSDSEANSDSESESPDPSTPSAESTPRKEAPPEKHAPSRSDQSTASAPQRASPPAKQALAIASRLEPPTQPPNPPIAIPFTPIQTEEIAALTLAILKSHQTSLRLESQTRALLLQSAHSDHKKRLDAESSTSISCAKAESEKRLEVLGDELIAKIDREREMNETEMRLKEEWQEAREKRSAKFSEANVKATMGKVVVGGGAVMGLGAGSPIKKSAVLPAIWMSRQTTKVGESSKTTVVMGEKAVEDEDDDVDLGVKPENATPIKKRKLGLD</sequence>
<name>A0A1E1KNT5_9HELO</name>
<dbReference type="Proteomes" id="UP000178912">
    <property type="component" value="Unassembled WGS sequence"/>
</dbReference>
<feature type="compositionally biased region" description="Acidic residues" evidence="1">
    <location>
        <begin position="9"/>
        <end position="28"/>
    </location>
</feature>
<feature type="compositionally biased region" description="Basic and acidic residues" evidence="1">
    <location>
        <begin position="29"/>
        <end position="40"/>
    </location>
</feature>
<feature type="compositionally biased region" description="Pro residues" evidence="1">
    <location>
        <begin position="104"/>
        <end position="113"/>
    </location>
</feature>
<evidence type="ECO:0000313" key="3">
    <source>
        <dbReference type="Proteomes" id="UP000178912"/>
    </source>
</evidence>
<evidence type="ECO:0000256" key="1">
    <source>
        <dbReference type="SAM" id="MobiDB-lite"/>
    </source>
</evidence>
<dbReference type="EMBL" id="FJUX01000042">
    <property type="protein sequence ID" value="CZS99650.1"/>
    <property type="molecule type" value="Genomic_DNA"/>
</dbReference>
<organism evidence="2 3">
    <name type="scientific">Rhynchosporium agropyri</name>
    <dbReference type="NCBI Taxonomy" id="914238"/>
    <lineage>
        <taxon>Eukaryota</taxon>
        <taxon>Fungi</taxon>
        <taxon>Dikarya</taxon>
        <taxon>Ascomycota</taxon>
        <taxon>Pezizomycotina</taxon>
        <taxon>Leotiomycetes</taxon>
        <taxon>Helotiales</taxon>
        <taxon>Ploettnerulaceae</taxon>
        <taxon>Rhynchosporium</taxon>
    </lineage>
</organism>
<feature type="compositionally biased region" description="Low complexity" evidence="1">
    <location>
        <begin position="51"/>
        <end position="60"/>
    </location>
</feature>
<evidence type="ECO:0000313" key="2">
    <source>
        <dbReference type="EMBL" id="CZS99650.1"/>
    </source>
</evidence>
<feature type="region of interest" description="Disordered" evidence="1">
    <location>
        <begin position="1"/>
        <end position="115"/>
    </location>
</feature>
<feature type="compositionally biased region" description="Basic and acidic residues" evidence="1">
    <location>
        <begin position="61"/>
        <end position="74"/>
    </location>
</feature>
<gene>
    <name evidence="2" type="ORF">RAG0_07976</name>
</gene>